<dbReference type="PROSITE" id="PS50878">
    <property type="entry name" value="RT_POL"/>
    <property type="match status" value="1"/>
</dbReference>
<sequence>YAVIDLAPALFSIPVHKAHQKKFVLSWPGQQYTFTVLPQGYINSLALCHNLIQGDLDRFWLPKDITLVHYIDDIMLIGSSEQEVANILDLLEGHLHARGWEINPTKIWGTSTSVKFLVVQWCGVC</sequence>
<dbReference type="Gene3D" id="3.30.70.270">
    <property type="match status" value="1"/>
</dbReference>
<accession>A0A7N9IGG8</accession>
<dbReference type="SUPFAM" id="SSF56672">
    <property type="entry name" value="DNA/RNA polymerases"/>
    <property type="match status" value="1"/>
</dbReference>
<dbReference type="InterPro" id="IPR000477">
    <property type="entry name" value="RT_dom"/>
</dbReference>
<dbReference type="PANTHER" id="PTHR33064">
    <property type="entry name" value="POL PROTEIN"/>
    <property type="match status" value="1"/>
</dbReference>
<reference evidence="3" key="3">
    <citation type="submission" date="2025-09" db="UniProtKB">
        <authorList>
            <consortium name="Ensembl"/>
        </authorList>
    </citation>
    <scope>IDENTIFICATION</scope>
</reference>
<organism evidence="3 4">
    <name type="scientific">Macaca fascicularis</name>
    <name type="common">Crab-eating macaque</name>
    <name type="synonym">Cynomolgus monkey</name>
    <dbReference type="NCBI Taxonomy" id="9541"/>
    <lineage>
        <taxon>Eukaryota</taxon>
        <taxon>Metazoa</taxon>
        <taxon>Chordata</taxon>
        <taxon>Craniata</taxon>
        <taxon>Vertebrata</taxon>
        <taxon>Euteleostomi</taxon>
        <taxon>Mammalia</taxon>
        <taxon>Eutheria</taxon>
        <taxon>Euarchontoglires</taxon>
        <taxon>Primates</taxon>
        <taxon>Haplorrhini</taxon>
        <taxon>Catarrhini</taxon>
        <taxon>Cercopithecidae</taxon>
        <taxon>Cercopithecinae</taxon>
        <taxon>Macaca</taxon>
    </lineage>
</organism>
<dbReference type="GeneTree" id="ENSGT01000000216185"/>
<dbReference type="Proteomes" id="UP000233100">
    <property type="component" value="Chromosome 8"/>
</dbReference>
<dbReference type="Ensembl" id="ENSMFAT00000091942.1">
    <property type="protein sequence ID" value="ENSMFAP00000061269.1"/>
    <property type="gene ID" value="ENSMFAG00000047786.1"/>
</dbReference>
<dbReference type="Pfam" id="PF00078">
    <property type="entry name" value="RVT_1"/>
    <property type="match status" value="1"/>
</dbReference>
<name>A0A7N9IGG8_MACFA</name>
<evidence type="ECO:0000313" key="3">
    <source>
        <dbReference type="Ensembl" id="ENSMFAP00000061269.1"/>
    </source>
</evidence>
<dbReference type="InterPro" id="IPR043502">
    <property type="entry name" value="DNA/RNA_pol_sf"/>
</dbReference>
<comment type="similarity">
    <text evidence="1">Belongs to the beta type-B retroviral polymerase family. HERV class-II K(HML-2) pol subfamily.</text>
</comment>
<keyword evidence="4" id="KW-1185">Reference proteome</keyword>
<evidence type="ECO:0000256" key="1">
    <source>
        <dbReference type="ARBA" id="ARBA00010879"/>
    </source>
</evidence>
<reference evidence="3 4" key="1">
    <citation type="submission" date="2013-03" db="EMBL/GenBank/DDBJ databases">
        <authorList>
            <person name="Warren W."/>
            <person name="Wilson R.K."/>
        </authorList>
    </citation>
    <scope>NUCLEOTIDE SEQUENCE</scope>
</reference>
<dbReference type="InterPro" id="IPR051320">
    <property type="entry name" value="Viral_Replic_Matur_Polypro"/>
</dbReference>
<reference evidence="3" key="2">
    <citation type="submission" date="2025-08" db="UniProtKB">
        <authorList>
            <consortium name="Ensembl"/>
        </authorList>
    </citation>
    <scope>IDENTIFICATION</scope>
</reference>
<feature type="domain" description="Reverse transcriptase" evidence="2">
    <location>
        <begin position="1"/>
        <end position="125"/>
    </location>
</feature>
<dbReference type="AlphaFoldDB" id="A0A7N9IGG8"/>
<dbReference type="PANTHER" id="PTHR33064:SF37">
    <property type="entry name" value="RIBONUCLEASE H"/>
    <property type="match status" value="1"/>
</dbReference>
<protein>
    <recommendedName>
        <fullName evidence="2">Reverse transcriptase domain-containing protein</fullName>
    </recommendedName>
</protein>
<evidence type="ECO:0000313" key="4">
    <source>
        <dbReference type="Proteomes" id="UP000233100"/>
    </source>
</evidence>
<proteinExistence type="inferred from homology"/>
<dbReference type="InterPro" id="IPR043128">
    <property type="entry name" value="Rev_trsase/Diguanyl_cyclase"/>
</dbReference>
<evidence type="ECO:0000259" key="2">
    <source>
        <dbReference type="PROSITE" id="PS50878"/>
    </source>
</evidence>
<dbReference type="Gene3D" id="3.10.10.10">
    <property type="entry name" value="HIV Type 1 Reverse Transcriptase, subunit A, domain 1"/>
    <property type="match status" value="1"/>
</dbReference>